<reference evidence="6 7" key="1">
    <citation type="submission" date="2010-04" db="EMBL/GenBank/DDBJ databases">
        <authorList>
            <person name="Qin X."/>
            <person name="Bachman B."/>
            <person name="Battles P."/>
            <person name="Bell A."/>
            <person name="Bess C."/>
            <person name="Bickham C."/>
            <person name="Chaboub L."/>
            <person name="Chen D."/>
            <person name="Coyle M."/>
            <person name="Deiros D.R."/>
            <person name="Dinh H."/>
            <person name="Forbes L."/>
            <person name="Fowler G."/>
            <person name="Francisco L."/>
            <person name="Fu Q."/>
            <person name="Gubbala S."/>
            <person name="Hale W."/>
            <person name="Han Y."/>
            <person name="Hemphill L."/>
            <person name="Highlander S.K."/>
            <person name="Hirani K."/>
            <person name="Hogues M."/>
            <person name="Jackson L."/>
            <person name="Jakkamsetti A."/>
            <person name="Javaid M."/>
            <person name="Jiang H."/>
            <person name="Korchina V."/>
            <person name="Kovar C."/>
            <person name="Lara F."/>
            <person name="Lee S."/>
            <person name="Mata R."/>
            <person name="Mathew T."/>
            <person name="Moen C."/>
            <person name="Morales K."/>
            <person name="Munidasa M."/>
            <person name="Nazareth L."/>
            <person name="Ngo R."/>
            <person name="Nguyen L."/>
            <person name="Okwuonu G."/>
            <person name="Ongeri F."/>
            <person name="Patil S."/>
            <person name="Petrosino J."/>
            <person name="Pham C."/>
            <person name="Pham P."/>
            <person name="Pu L.-L."/>
            <person name="Puazo M."/>
            <person name="Raj R."/>
            <person name="Reid J."/>
            <person name="Rouhana J."/>
            <person name="Saada N."/>
            <person name="Shang Y."/>
            <person name="Simmons D."/>
            <person name="Thornton R."/>
            <person name="Warren J."/>
            <person name="Weissenberger G."/>
            <person name="Zhang J."/>
            <person name="Zhang L."/>
            <person name="Zhou C."/>
            <person name="Zhu D."/>
            <person name="Muzny D."/>
            <person name="Worley K."/>
            <person name="Gibbs R."/>
        </authorList>
    </citation>
    <scope>NUCLEOTIDE SEQUENCE [LARGE SCALE GENOMIC DNA]</scope>
    <source>
        <strain evidence="7">ATCC 23726 / VPI 4351</strain>
    </source>
</reference>
<proteinExistence type="inferred from homology"/>
<dbReference type="Gene3D" id="3.90.1150.10">
    <property type="entry name" value="Aspartate Aminotransferase, domain 1"/>
    <property type="match status" value="1"/>
</dbReference>
<dbReference type="PIRSF" id="PIRSF000390">
    <property type="entry name" value="PLP_StrS"/>
    <property type="match status" value="1"/>
</dbReference>
<accession>D5RFH1</accession>
<keyword evidence="6" id="KW-0032">Aminotransferase</keyword>
<evidence type="ECO:0000256" key="2">
    <source>
        <dbReference type="ARBA" id="ARBA00037999"/>
    </source>
</evidence>
<evidence type="ECO:0000256" key="4">
    <source>
        <dbReference type="PIRSR" id="PIRSR000390-2"/>
    </source>
</evidence>
<dbReference type="CDD" id="cd00616">
    <property type="entry name" value="AHBA_syn"/>
    <property type="match status" value="1"/>
</dbReference>
<comment type="similarity">
    <text evidence="2 5">Belongs to the DegT/DnrJ/EryC1 family.</text>
</comment>
<gene>
    <name evidence="6" type="primary">degT</name>
    <name evidence="6" type="ORF">HMPREF0397_1956</name>
</gene>
<feature type="modified residue" description="N6-(pyridoxal phosphate)lysine" evidence="4">
    <location>
        <position position="193"/>
    </location>
</feature>
<sequence>MIIGGYKMKVSLLNLKRQYSYLKKDIETTISEILEGGAYINGPQTKKFEKRMEEYLGVKHAIGVGNGTDALVIALEALGIGKGDEVITSPFTFFATAEAISVVGAIPVFVDVKLEDFNIDENKIEKAITPKTKAIIPVHIFGTPANMDRINEIAKKNNLYVIEDACQAIGAKYKDKMVGTLSDIACFSFFPTKNLGTYGDGGLITTNDDSFATICRALKAHGSGENGEIAYNSLNNIKEEVKVDNQVDDTVYNPKKYYNYLIGHNSRLDELHAGILNVKLNYLDEWNKKRNDIAKYYNEKLDDKKYKKMQLREDNYNVYHMYIIQTENRNELTKKLDEAGIAYGVYYPVPLHLQKVYKNLGYKEGDLPNAEYLSKRTLAIPVDPELTEEEKEYIVNILKSEE</sequence>
<organism evidence="6 7">
    <name type="scientific">Fusobacterium nucleatum subsp. nucleatum (strain ATCC 23726 / VPI 4351)</name>
    <dbReference type="NCBI Taxonomy" id="525283"/>
    <lineage>
        <taxon>Bacteria</taxon>
        <taxon>Fusobacteriati</taxon>
        <taxon>Fusobacteriota</taxon>
        <taxon>Fusobacteriia</taxon>
        <taxon>Fusobacteriales</taxon>
        <taxon>Fusobacteriaceae</taxon>
        <taxon>Fusobacterium</taxon>
    </lineage>
</organism>
<dbReference type="GO" id="GO:0030170">
    <property type="term" value="F:pyridoxal phosphate binding"/>
    <property type="evidence" value="ECO:0007669"/>
    <property type="project" value="TreeGrafter"/>
</dbReference>
<keyword evidence="6" id="KW-0808">Transferase</keyword>
<dbReference type="AlphaFoldDB" id="D5RFH1"/>
<dbReference type="PANTHER" id="PTHR30244:SF36">
    <property type="entry name" value="3-OXO-GLUCOSE-6-PHOSPHATE:GLUTAMATE AMINOTRANSFERASE"/>
    <property type="match status" value="1"/>
</dbReference>
<dbReference type="EMBL" id="ADVK01000055">
    <property type="protein sequence ID" value="EFG94435.1"/>
    <property type="molecule type" value="Genomic_DNA"/>
</dbReference>
<evidence type="ECO:0000313" key="6">
    <source>
        <dbReference type="EMBL" id="EFG94435.1"/>
    </source>
</evidence>
<feature type="active site" description="Proton acceptor" evidence="3">
    <location>
        <position position="193"/>
    </location>
</feature>
<evidence type="ECO:0000256" key="3">
    <source>
        <dbReference type="PIRSR" id="PIRSR000390-1"/>
    </source>
</evidence>
<dbReference type="Pfam" id="PF01041">
    <property type="entry name" value="DegT_DnrJ_EryC1"/>
    <property type="match status" value="1"/>
</dbReference>
<dbReference type="InterPro" id="IPR015421">
    <property type="entry name" value="PyrdxlP-dep_Trfase_major"/>
</dbReference>
<dbReference type="SUPFAM" id="SSF53383">
    <property type="entry name" value="PLP-dependent transferases"/>
    <property type="match status" value="1"/>
</dbReference>
<evidence type="ECO:0000256" key="1">
    <source>
        <dbReference type="ARBA" id="ARBA00022898"/>
    </source>
</evidence>
<keyword evidence="1 4" id="KW-0663">Pyridoxal phosphate</keyword>
<evidence type="ECO:0000256" key="5">
    <source>
        <dbReference type="RuleBase" id="RU004508"/>
    </source>
</evidence>
<name>D5RFH1_FUSN2</name>
<dbReference type="InterPro" id="IPR000653">
    <property type="entry name" value="DegT/StrS_aminotransferase"/>
</dbReference>
<dbReference type="GO" id="GO:0008483">
    <property type="term" value="F:transaminase activity"/>
    <property type="evidence" value="ECO:0007669"/>
    <property type="project" value="UniProtKB-KW"/>
</dbReference>
<dbReference type="InterPro" id="IPR015424">
    <property type="entry name" value="PyrdxlP-dep_Trfase"/>
</dbReference>
<evidence type="ECO:0000313" key="7">
    <source>
        <dbReference type="Proteomes" id="UP000003643"/>
    </source>
</evidence>
<dbReference type="GO" id="GO:0000271">
    <property type="term" value="P:polysaccharide biosynthetic process"/>
    <property type="evidence" value="ECO:0007669"/>
    <property type="project" value="TreeGrafter"/>
</dbReference>
<dbReference type="Gene3D" id="3.40.640.10">
    <property type="entry name" value="Type I PLP-dependent aspartate aminotransferase-like (Major domain)"/>
    <property type="match status" value="1"/>
</dbReference>
<protein>
    <submittedName>
        <fullName evidence="6">DegT/DnrJ/EryC1/StrS aminotransferase family protein</fullName>
    </submittedName>
</protein>
<dbReference type="PANTHER" id="PTHR30244">
    <property type="entry name" value="TRANSAMINASE"/>
    <property type="match status" value="1"/>
</dbReference>
<dbReference type="InterPro" id="IPR015422">
    <property type="entry name" value="PyrdxlP-dep_Trfase_small"/>
</dbReference>
<dbReference type="Proteomes" id="UP000003643">
    <property type="component" value="Unassembled WGS sequence"/>
</dbReference>
<comment type="caution">
    <text evidence="6">The sequence shown here is derived from an EMBL/GenBank/DDBJ whole genome shotgun (WGS) entry which is preliminary data.</text>
</comment>